<feature type="region of interest" description="Disordered" evidence="1">
    <location>
        <begin position="1"/>
        <end position="23"/>
    </location>
</feature>
<feature type="region of interest" description="Disordered" evidence="1">
    <location>
        <begin position="73"/>
        <end position="93"/>
    </location>
</feature>
<sequence length="93" mass="10472">MEGLNFNSQSFYAMKPAPNNTAESTLRRQAKNLYTVENAGYELFEKVVKGKMTTAEMLKEWETKGNALLLAIKKNPNGPLDKDDDIRKGVYGQ</sequence>
<dbReference type="EMBL" id="JAMDLW010000002">
    <property type="protein sequence ID" value="MCY9518578.1"/>
    <property type="molecule type" value="Genomic_DNA"/>
</dbReference>
<evidence type="ECO:0000256" key="1">
    <source>
        <dbReference type="SAM" id="MobiDB-lite"/>
    </source>
</evidence>
<comment type="caution">
    <text evidence="2">The sequence shown here is derived from an EMBL/GenBank/DDBJ whole genome shotgun (WGS) entry which is preliminary data.</text>
</comment>
<protein>
    <submittedName>
        <fullName evidence="2">Uncharacterized protein</fullName>
    </submittedName>
</protein>
<name>A0ABT4DR38_9BACL</name>
<evidence type="ECO:0000313" key="3">
    <source>
        <dbReference type="Proteomes" id="UP001207626"/>
    </source>
</evidence>
<reference evidence="2 3" key="1">
    <citation type="submission" date="2022-05" db="EMBL/GenBank/DDBJ databases">
        <title>Genome Sequencing of Bee-Associated Microbes.</title>
        <authorList>
            <person name="Dunlap C."/>
        </authorList>
    </citation>
    <scope>NUCLEOTIDE SEQUENCE [LARGE SCALE GENOMIC DNA]</scope>
    <source>
        <strain evidence="2 3">NRRL NRS-1438</strain>
    </source>
</reference>
<dbReference type="RefSeq" id="WP_087433538.1">
    <property type="nucleotide sequence ID" value="NZ_JAMDLV010000020.1"/>
</dbReference>
<feature type="compositionally biased region" description="Polar residues" evidence="1">
    <location>
        <begin position="1"/>
        <end position="11"/>
    </location>
</feature>
<gene>
    <name evidence="2" type="ORF">M5X09_02670</name>
</gene>
<dbReference type="Proteomes" id="UP001207626">
    <property type="component" value="Unassembled WGS sequence"/>
</dbReference>
<keyword evidence="3" id="KW-1185">Reference proteome</keyword>
<organism evidence="2 3">
    <name type="scientific">Paenibacillus apiarius</name>
    <dbReference type="NCBI Taxonomy" id="46240"/>
    <lineage>
        <taxon>Bacteria</taxon>
        <taxon>Bacillati</taxon>
        <taxon>Bacillota</taxon>
        <taxon>Bacilli</taxon>
        <taxon>Bacillales</taxon>
        <taxon>Paenibacillaceae</taxon>
        <taxon>Paenibacillus</taxon>
    </lineage>
</organism>
<proteinExistence type="predicted"/>
<accession>A0ABT4DR38</accession>
<feature type="compositionally biased region" description="Basic and acidic residues" evidence="1">
    <location>
        <begin position="80"/>
        <end position="93"/>
    </location>
</feature>
<evidence type="ECO:0000313" key="2">
    <source>
        <dbReference type="EMBL" id="MCY9518578.1"/>
    </source>
</evidence>